<name>A0A2U9BF58_SCOMX</name>
<keyword evidence="2" id="KW-1185">Reference proteome</keyword>
<sequence length="60" mass="6684">MSPHVHVCCCSYVVQIGGRQLELKGCQHVCVKSFLLDLDPDVDPSLQKMHSPVAMPETYL</sequence>
<proteinExistence type="predicted"/>
<gene>
    <name evidence="1" type="ORF">SMAX5B_002808</name>
</gene>
<dbReference type="EMBL" id="CP026248">
    <property type="protein sequence ID" value="AWP02302.1"/>
    <property type="molecule type" value="Genomic_DNA"/>
</dbReference>
<evidence type="ECO:0000313" key="1">
    <source>
        <dbReference type="EMBL" id="AWP02302.1"/>
    </source>
</evidence>
<dbReference type="AlphaFoldDB" id="A0A2U9BF58"/>
<organism evidence="1 2">
    <name type="scientific">Scophthalmus maximus</name>
    <name type="common">Turbot</name>
    <name type="synonym">Psetta maxima</name>
    <dbReference type="NCBI Taxonomy" id="52904"/>
    <lineage>
        <taxon>Eukaryota</taxon>
        <taxon>Metazoa</taxon>
        <taxon>Chordata</taxon>
        <taxon>Craniata</taxon>
        <taxon>Vertebrata</taxon>
        <taxon>Euteleostomi</taxon>
        <taxon>Actinopterygii</taxon>
        <taxon>Neopterygii</taxon>
        <taxon>Teleostei</taxon>
        <taxon>Neoteleostei</taxon>
        <taxon>Acanthomorphata</taxon>
        <taxon>Carangaria</taxon>
        <taxon>Pleuronectiformes</taxon>
        <taxon>Pleuronectoidei</taxon>
        <taxon>Scophthalmidae</taxon>
        <taxon>Scophthalmus</taxon>
    </lineage>
</organism>
<evidence type="ECO:0000313" key="2">
    <source>
        <dbReference type="Proteomes" id="UP000246464"/>
    </source>
</evidence>
<accession>A0A2U9BF58</accession>
<reference evidence="1 2" key="1">
    <citation type="submission" date="2017-12" db="EMBL/GenBank/DDBJ databases">
        <title>Integrating genomic resources of turbot (Scophthalmus maximus) in depth evaluation of genetic and physical mapping variation across individuals.</title>
        <authorList>
            <person name="Martinez P."/>
        </authorList>
    </citation>
    <scope>NUCLEOTIDE SEQUENCE [LARGE SCALE GENOMIC DNA]</scope>
</reference>
<dbReference type="Proteomes" id="UP000246464">
    <property type="component" value="Chromosome 6"/>
</dbReference>
<protein>
    <submittedName>
        <fullName evidence="1">Uncharacterized protein</fullName>
    </submittedName>
</protein>